<dbReference type="PANTHER" id="PTHR31001">
    <property type="entry name" value="UNCHARACTERIZED TRANSCRIPTIONAL REGULATORY PROTEIN"/>
    <property type="match status" value="1"/>
</dbReference>
<feature type="region of interest" description="Disordered" evidence="4">
    <location>
        <begin position="1"/>
        <end position="25"/>
    </location>
</feature>
<evidence type="ECO:0000256" key="1">
    <source>
        <dbReference type="ARBA" id="ARBA00004123"/>
    </source>
</evidence>
<evidence type="ECO:0000313" key="6">
    <source>
        <dbReference type="EMBL" id="KAK2595688.1"/>
    </source>
</evidence>
<dbReference type="PANTHER" id="PTHR31001:SF50">
    <property type="entry name" value="ZN(II)2CYS6 TRANSCRIPTION FACTOR (EUROFUNG)"/>
    <property type="match status" value="1"/>
</dbReference>
<comment type="subcellular location">
    <subcellularLocation>
        <location evidence="1">Nucleus</location>
    </subcellularLocation>
</comment>
<comment type="caution">
    <text evidence="6">The sequence shown here is derived from an EMBL/GenBank/DDBJ whole genome shotgun (WGS) entry which is preliminary data.</text>
</comment>
<dbReference type="SMART" id="SM00906">
    <property type="entry name" value="Fungal_trans"/>
    <property type="match status" value="1"/>
</dbReference>
<dbReference type="GO" id="GO:0008270">
    <property type="term" value="F:zinc ion binding"/>
    <property type="evidence" value="ECO:0007669"/>
    <property type="project" value="InterPro"/>
</dbReference>
<accession>A0AAD9S363</accession>
<feature type="region of interest" description="Disordered" evidence="4">
    <location>
        <begin position="449"/>
        <end position="482"/>
    </location>
</feature>
<evidence type="ECO:0000313" key="7">
    <source>
        <dbReference type="Proteomes" id="UP001265746"/>
    </source>
</evidence>
<feature type="domain" description="Xylanolytic transcriptional activator regulatory" evidence="5">
    <location>
        <begin position="157"/>
        <end position="231"/>
    </location>
</feature>
<feature type="compositionally biased region" description="Low complexity" evidence="4">
    <location>
        <begin position="457"/>
        <end position="481"/>
    </location>
</feature>
<dbReference type="InterPro" id="IPR050613">
    <property type="entry name" value="Sec_Metabolite_Reg"/>
</dbReference>
<dbReference type="GO" id="GO:0005634">
    <property type="term" value="C:nucleus"/>
    <property type="evidence" value="ECO:0007669"/>
    <property type="project" value="UniProtKB-SubCell"/>
</dbReference>
<keyword evidence="7" id="KW-1185">Reference proteome</keyword>
<evidence type="ECO:0000259" key="5">
    <source>
        <dbReference type="SMART" id="SM00906"/>
    </source>
</evidence>
<dbReference type="CDD" id="cd12148">
    <property type="entry name" value="fungal_TF_MHR"/>
    <property type="match status" value="1"/>
</dbReference>
<dbReference type="Pfam" id="PF04082">
    <property type="entry name" value="Fungal_trans"/>
    <property type="match status" value="1"/>
</dbReference>
<dbReference type="GO" id="GO:0003677">
    <property type="term" value="F:DNA binding"/>
    <property type="evidence" value="ECO:0007669"/>
    <property type="project" value="InterPro"/>
</dbReference>
<proteinExistence type="predicted"/>
<organism evidence="6 7">
    <name type="scientific">Phomopsis amygdali</name>
    <name type="common">Fusicoccum amygdali</name>
    <dbReference type="NCBI Taxonomy" id="1214568"/>
    <lineage>
        <taxon>Eukaryota</taxon>
        <taxon>Fungi</taxon>
        <taxon>Dikarya</taxon>
        <taxon>Ascomycota</taxon>
        <taxon>Pezizomycotina</taxon>
        <taxon>Sordariomycetes</taxon>
        <taxon>Sordariomycetidae</taxon>
        <taxon>Diaporthales</taxon>
        <taxon>Diaporthaceae</taxon>
        <taxon>Diaporthe</taxon>
    </lineage>
</organism>
<name>A0AAD9S363_PHOAM</name>
<dbReference type="GO" id="GO:0006351">
    <property type="term" value="P:DNA-templated transcription"/>
    <property type="evidence" value="ECO:0007669"/>
    <property type="project" value="InterPro"/>
</dbReference>
<keyword evidence="2" id="KW-0479">Metal-binding</keyword>
<dbReference type="EMBL" id="JAUJFL010000014">
    <property type="protein sequence ID" value="KAK2595688.1"/>
    <property type="molecule type" value="Genomic_DNA"/>
</dbReference>
<reference evidence="6" key="1">
    <citation type="submission" date="2023-06" db="EMBL/GenBank/DDBJ databases">
        <authorList>
            <person name="Noh H."/>
        </authorList>
    </citation>
    <scope>NUCLEOTIDE SEQUENCE</scope>
    <source>
        <strain evidence="6">DUCC20226</strain>
    </source>
</reference>
<feature type="compositionally biased region" description="Polar residues" evidence="4">
    <location>
        <begin position="14"/>
        <end position="24"/>
    </location>
</feature>
<sequence>MENTDSDDIRQDQDPNQNASTSQYPEIIGSSRETIIQTVSKHKIHLWTIYKERVEPLTKLLHLPLLEQTLMESDLLDSPDSKQCVRLAVYYGAVTSLSEEECVIKFGNGQAQVLSRMREELEGLFAKALLLHTGDIRPLQALTLYLVFLRHHEPRLSWKLSGLAIRLAQNFGLHREDSFRGLTKFEMEMRRRLWWQLATMDAPSAEDYSGEYNLLEMSSFDTRPPQNLDDAQLNPTMTEYPPEPKGITEMTFTLASCQITSMYRCIADSRRMCGNTGKGYGELTPQERADWIEACESNFSERFLRDCSPTNPFHWVTVILTKMLFHKVRLHGCNPLQDAGAMSEENRERLFLVAVEVIELNYKLRTDPRTRPWLWLFSSYTQWHAFSLVLVWLRTKPLCRNSRRAWEAVEKAIVLRWEHPASLLNGRRPQQWRSIIKLLEKARSARQEALSKRARRGNSNSRRQASSRASLGSSSTAVSTVPSQTSLSKTTADFSKCNWSSKSSSYYNQRLVFGDAAQRHISKSLASFEP</sequence>
<dbReference type="AlphaFoldDB" id="A0AAD9S363"/>
<dbReference type="InterPro" id="IPR007219">
    <property type="entry name" value="XnlR_reg_dom"/>
</dbReference>
<evidence type="ECO:0000256" key="2">
    <source>
        <dbReference type="ARBA" id="ARBA00022723"/>
    </source>
</evidence>
<evidence type="ECO:0000256" key="3">
    <source>
        <dbReference type="ARBA" id="ARBA00023242"/>
    </source>
</evidence>
<keyword evidence="3" id="KW-0539">Nucleus</keyword>
<protein>
    <recommendedName>
        <fullName evidence="5">Xylanolytic transcriptional activator regulatory domain-containing protein</fullName>
    </recommendedName>
</protein>
<gene>
    <name evidence="6" type="ORF">N8I77_013713</name>
</gene>
<dbReference type="Proteomes" id="UP001265746">
    <property type="component" value="Unassembled WGS sequence"/>
</dbReference>
<evidence type="ECO:0000256" key="4">
    <source>
        <dbReference type="SAM" id="MobiDB-lite"/>
    </source>
</evidence>